<dbReference type="RefSeq" id="WP_254573344.1">
    <property type="nucleotide sequence ID" value="NZ_CP098502.1"/>
</dbReference>
<feature type="region of interest" description="Disordered" evidence="1">
    <location>
        <begin position="432"/>
        <end position="461"/>
    </location>
</feature>
<keyword evidence="2" id="KW-1133">Transmembrane helix</keyword>
<protein>
    <submittedName>
        <fullName evidence="4">MlaD family protein</fullName>
    </submittedName>
</protein>
<dbReference type="InterPro" id="IPR052336">
    <property type="entry name" value="MlaD_Phospholipid_Transporter"/>
</dbReference>
<reference evidence="4 5" key="1">
    <citation type="submission" date="2022-06" db="EMBL/GenBank/DDBJ databases">
        <title>Paraconexibacter antarcticus.</title>
        <authorList>
            <person name="Kim C.S."/>
        </authorList>
    </citation>
    <scope>NUCLEOTIDE SEQUENCE [LARGE SCALE GENOMIC DNA]</scope>
    <source>
        <strain evidence="4 5">02-257</strain>
    </source>
</reference>
<keyword evidence="2" id="KW-0812">Transmembrane</keyword>
<dbReference type="PANTHER" id="PTHR33371:SF4">
    <property type="entry name" value="INTERMEMBRANE PHOSPHOLIPID TRANSPORT SYSTEM BINDING PROTEIN MLAD"/>
    <property type="match status" value="1"/>
</dbReference>
<gene>
    <name evidence="4" type="ORF">NBH00_10820</name>
</gene>
<dbReference type="PANTHER" id="PTHR33371">
    <property type="entry name" value="INTERMEMBRANE PHOSPHOLIPID TRANSPORT SYSTEM BINDING PROTEIN MLAD-RELATED"/>
    <property type="match status" value="1"/>
</dbReference>
<feature type="domain" description="Mce/MlaD" evidence="3">
    <location>
        <begin position="49"/>
        <end position="127"/>
    </location>
</feature>
<evidence type="ECO:0000256" key="2">
    <source>
        <dbReference type="SAM" id="Phobius"/>
    </source>
</evidence>
<evidence type="ECO:0000259" key="3">
    <source>
        <dbReference type="Pfam" id="PF02470"/>
    </source>
</evidence>
<dbReference type="Proteomes" id="UP001056035">
    <property type="component" value="Chromosome"/>
</dbReference>
<feature type="compositionally biased region" description="Polar residues" evidence="1">
    <location>
        <begin position="440"/>
        <end position="456"/>
    </location>
</feature>
<evidence type="ECO:0000256" key="1">
    <source>
        <dbReference type="SAM" id="MobiDB-lite"/>
    </source>
</evidence>
<feature type="transmembrane region" description="Helical" evidence="2">
    <location>
        <begin position="17"/>
        <end position="34"/>
    </location>
</feature>
<keyword evidence="5" id="KW-1185">Reference proteome</keyword>
<organism evidence="4 5">
    <name type="scientific">Paraconexibacter antarcticus</name>
    <dbReference type="NCBI Taxonomy" id="2949664"/>
    <lineage>
        <taxon>Bacteria</taxon>
        <taxon>Bacillati</taxon>
        <taxon>Actinomycetota</taxon>
        <taxon>Thermoleophilia</taxon>
        <taxon>Solirubrobacterales</taxon>
        <taxon>Paraconexibacteraceae</taxon>
        <taxon>Paraconexibacter</taxon>
    </lineage>
</organism>
<keyword evidence="2" id="KW-0472">Membrane</keyword>
<sequence length="479" mass="49314">MTARPAATRRRAPDHRALGAAALAVMALVTYISYHASDGLPLQRHFRLFVLVTDPGRLVAHDPVRVGGLRVGQVARITAVPGEGTRPPAARLELALQPSFHSLPADTRLRIRSASPLGANYLELEPGTSAARLRSGATLATDRTTTSVQATDLLDIFDHATARAVQAGIRDTAAGLAGRGTAVNDTIVGAGDLLPPATRVLMTAGSPGARLPRLLSASGAAAQALGPVGEPLRGLLSGAATTMAAVGRPPGALDRVIVTAPGAMATTTRAAERLTPPLRRLTRLARLLRPAAGDVGPTLTALARTLTAGVAPLRATPPAAADLRGTFAAVRTLAHDPDTSGTLRRATDAMAALRDFLGKVTPAQVQCNVFGIFGENGSSVIGGTGTPELGFELITAGTLGADNEAFQNSRPAANLHSNADPINDYQECETGNEPYVPGQQILSNPPGRQSNHTRVTSPPAGVRERLAAAGLLTPTPPAP</sequence>
<dbReference type="Pfam" id="PF02470">
    <property type="entry name" value="MlaD"/>
    <property type="match status" value="1"/>
</dbReference>
<evidence type="ECO:0000313" key="4">
    <source>
        <dbReference type="EMBL" id="UTI66677.1"/>
    </source>
</evidence>
<name>A0ABY5E0J9_9ACTN</name>
<accession>A0ABY5E0J9</accession>
<dbReference type="InterPro" id="IPR003399">
    <property type="entry name" value="Mce/MlaD"/>
</dbReference>
<proteinExistence type="predicted"/>
<evidence type="ECO:0000313" key="5">
    <source>
        <dbReference type="Proteomes" id="UP001056035"/>
    </source>
</evidence>
<dbReference type="EMBL" id="CP098502">
    <property type="protein sequence ID" value="UTI66677.1"/>
    <property type="molecule type" value="Genomic_DNA"/>
</dbReference>